<dbReference type="GO" id="GO:0061710">
    <property type="term" value="F:L-threonylcarbamoyladenylate synthase"/>
    <property type="evidence" value="ECO:0007669"/>
    <property type="project" value="UniProtKB-EC"/>
</dbReference>
<dbReference type="AlphaFoldDB" id="A0A1F7I1W0"/>
<dbReference type="SUPFAM" id="SSF52540">
    <property type="entry name" value="P-loop containing nucleoside triphosphate hydrolases"/>
    <property type="match status" value="1"/>
</dbReference>
<evidence type="ECO:0000256" key="3">
    <source>
        <dbReference type="ARBA" id="ARBA00012584"/>
    </source>
</evidence>
<evidence type="ECO:0000313" key="13">
    <source>
        <dbReference type="EMBL" id="OGK37373.1"/>
    </source>
</evidence>
<evidence type="ECO:0000256" key="2">
    <source>
        <dbReference type="ARBA" id="ARBA00007663"/>
    </source>
</evidence>
<keyword evidence="5" id="KW-0808">Transferase</keyword>
<dbReference type="InterPro" id="IPR050156">
    <property type="entry name" value="TC-AMP_synthase_SUA5"/>
</dbReference>
<feature type="domain" description="YrdC-like" evidence="12">
    <location>
        <begin position="13"/>
        <end position="202"/>
    </location>
</feature>
<protein>
    <recommendedName>
        <fullName evidence="10">L-threonylcarbamoyladenylate synthase</fullName>
        <ecNumber evidence="3">2.7.7.87</ecNumber>
    </recommendedName>
    <alternativeName>
        <fullName evidence="10">L-threonylcarbamoyladenylate synthase</fullName>
    </alternativeName>
</protein>
<organism evidence="13 14">
    <name type="scientific">Candidatus Roizmanbacteria bacterium RIFCSPHIGHO2_12_FULL_41_11</name>
    <dbReference type="NCBI Taxonomy" id="1802052"/>
    <lineage>
        <taxon>Bacteria</taxon>
        <taxon>Candidatus Roizmaniibacteriota</taxon>
    </lineage>
</organism>
<evidence type="ECO:0000256" key="5">
    <source>
        <dbReference type="ARBA" id="ARBA00022679"/>
    </source>
</evidence>
<keyword evidence="6" id="KW-0819">tRNA processing</keyword>
<evidence type="ECO:0000256" key="6">
    <source>
        <dbReference type="ARBA" id="ARBA00022694"/>
    </source>
</evidence>
<dbReference type="InterPro" id="IPR003442">
    <property type="entry name" value="T6A_TsaE"/>
</dbReference>
<keyword evidence="7" id="KW-0548">Nucleotidyltransferase</keyword>
<dbReference type="EC" id="2.7.7.87" evidence="3"/>
<dbReference type="NCBIfam" id="TIGR00057">
    <property type="entry name" value="L-threonylcarbamoyladenylate synthase"/>
    <property type="match status" value="1"/>
</dbReference>
<reference evidence="13 14" key="1">
    <citation type="journal article" date="2016" name="Nat. Commun.">
        <title>Thousands of microbial genomes shed light on interconnected biogeochemical processes in an aquifer system.</title>
        <authorList>
            <person name="Anantharaman K."/>
            <person name="Brown C.T."/>
            <person name="Hug L.A."/>
            <person name="Sharon I."/>
            <person name="Castelle C.J."/>
            <person name="Probst A.J."/>
            <person name="Thomas B.C."/>
            <person name="Singh A."/>
            <person name="Wilkins M.J."/>
            <person name="Karaoz U."/>
            <person name="Brodie E.L."/>
            <person name="Williams K.H."/>
            <person name="Hubbard S.S."/>
            <person name="Banfield J.F."/>
        </authorList>
    </citation>
    <scope>NUCLEOTIDE SEQUENCE [LARGE SCALE GENOMIC DNA]</scope>
</reference>
<dbReference type="GO" id="GO:0002949">
    <property type="term" value="P:tRNA threonylcarbamoyladenosine modification"/>
    <property type="evidence" value="ECO:0007669"/>
    <property type="project" value="InterPro"/>
</dbReference>
<proteinExistence type="inferred from homology"/>
<dbReference type="Pfam" id="PF01300">
    <property type="entry name" value="Sua5_yciO_yrdC"/>
    <property type="match status" value="1"/>
</dbReference>
<evidence type="ECO:0000256" key="9">
    <source>
        <dbReference type="ARBA" id="ARBA00022840"/>
    </source>
</evidence>
<dbReference type="PANTHER" id="PTHR17490:SF16">
    <property type="entry name" value="THREONYLCARBAMOYL-AMP SYNTHASE"/>
    <property type="match status" value="1"/>
</dbReference>
<evidence type="ECO:0000313" key="14">
    <source>
        <dbReference type="Proteomes" id="UP000176803"/>
    </source>
</evidence>
<dbReference type="Proteomes" id="UP000176803">
    <property type="component" value="Unassembled WGS sequence"/>
</dbReference>
<comment type="caution">
    <text evidence="13">The sequence shown here is derived from an EMBL/GenBank/DDBJ whole genome shotgun (WGS) entry which is preliminary data.</text>
</comment>
<gene>
    <name evidence="13" type="ORF">A3F03_04270</name>
</gene>
<dbReference type="GO" id="GO:0006450">
    <property type="term" value="P:regulation of translational fidelity"/>
    <property type="evidence" value="ECO:0007669"/>
    <property type="project" value="TreeGrafter"/>
</dbReference>
<dbReference type="Gene3D" id="3.40.50.300">
    <property type="entry name" value="P-loop containing nucleotide triphosphate hydrolases"/>
    <property type="match status" value="1"/>
</dbReference>
<dbReference type="GO" id="GO:0000049">
    <property type="term" value="F:tRNA binding"/>
    <property type="evidence" value="ECO:0007669"/>
    <property type="project" value="TreeGrafter"/>
</dbReference>
<comment type="similarity">
    <text evidence="2">Belongs to the SUA5 family.</text>
</comment>
<accession>A0A1F7I1W0</accession>
<evidence type="ECO:0000259" key="12">
    <source>
        <dbReference type="PROSITE" id="PS51163"/>
    </source>
</evidence>
<comment type="catalytic activity">
    <reaction evidence="11">
        <text>L-threonine + hydrogencarbonate + ATP = L-threonylcarbamoyladenylate + diphosphate + H2O</text>
        <dbReference type="Rhea" id="RHEA:36407"/>
        <dbReference type="ChEBI" id="CHEBI:15377"/>
        <dbReference type="ChEBI" id="CHEBI:17544"/>
        <dbReference type="ChEBI" id="CHEBI:30616"/>
        <dbReference type="ChEBI" id="CHEBI:33019"/>
        <dbReference type="ChEBI" id="CHEBI:57926"/>
        <dbReference type="ChEBI" id="CHEBI:73682"/>
        <dbReference type="EC" id="2.7.7.87"/>
    </reaction>
</comment>
<dbReference type="SUPFAM" id="SSF55821">
    <property type="entry name" value="YrdC/RibB"/>
    <property type="match status" value="1"/>
</dbReference>
<sequence length="366" mass="41452">MTKTLSLLEKSKKTVINETRKVLAQGGLVVFPSDTVYGLLVDATNENAVKKLIRFKNRPHGKAISVFIPDLNNLHQYVQVDHRQDKIIRTLLPGPFTVILKSKHQTSKLLESENGTLGVRVPFYPLIFDLLNIYQKPATATSANIGGRSPHYSIDSLLKYIPQEKQNLIDLIVDGGKLTRNKPSTIVDLTNPKIKVLRRGDVELKNPTTYISQSAKQTQKIACFLVGKYQSKTDGKPLVFIIQGDLGVGKTEFVKGAATNFQITNIISPTFVVYYEYEINTGKLEFGTQKFYKFIHYDLYNIEDAEEFRYLGLDEALKDGSIVFIEWGEKLGEEYKKIKKQAKAIYITIKHIDRQTREIHVAEQGV</sequence>
<evidence type="ECO:0000256" key="4">
    <source>
        <dbReference type="ARBA" id="ARBA00022490"/>
    </source>
</evidence>
<keyword evidence="9" id="KW-0067">ATP-binding</keyword>
<dbReference type="PANTHER" id="PTHR17490">
    <property type="entry name" value="SUA5"/>
    <property type="match status" value="1"/>
</dbReference>
<dbReference type="InterPro" id="IPR006070">
    <property type="entry name" value="Sua5-like_dom"/>
</dbReference>
<comment type="subcellular location">
    <subcellularLocation>
        <location evidence="1">Cytoplasm</location>
    </subcellularLocation>
</comment>
<dbReference type="NCBIfam" id="TIGR00150">
    <property type="entry name" value="T6A_YjeE"/>
    <property type="match status" value="1"/>
</dbReference>
<keyword evidence="8" id="KW-0547">Nucleotide-binding</keyword>
<dbReference type="InterPro" id="IPR027417">
    <property type="entry name" value="P-loop_NTPase"/>
</dbReference>
<evidence type="ECO:0000256" key="10">
    <source>
        <dbReference type="ARBA" id="ARBA00029774"/>
    </source>
</evidence>
<evidence type="ECO:0000256" key="11">
    <source>
        <dbReference type="ARBA" id="ARBA00048366"/>
    </source>
</evidence>
<dbReference type="EMBL" id="MGAC01000043">
    <property type="protein sequence ID" value="OGK37373.1"/>
    <property type="molecule type" value="Genomic_DNA"/>
</dbReference>
<evidence type="ECO:0000256" key="7">
    <source>
        <dbReference type="ARBA" id="ARBA00022695"/>
    </source>
</evidence>
<dbReference type="GO" id="GO:0005737">
    <property type="term" value="C:cytoplasm"/>
    <property type="evidence" value="ECO:0007669"/>
    <property type="project" value="UniProtKB-SubCell"/>
</dbReference>
<dbReference type="InterPro" id="IPR017945">
    <property type="entry name" value="DHBP_synth_RibB-like_a/b_dom"/>
</dbReference>
<dbReference type="PROSITE" id="PS51163">
    <property type="entry name" value="YRDC"/>
    <property type="match status" value="1"/>
</dbReference>
<evidence type="ECO:0000256" key="8">
    <source>
        <dbReference type="ARBA" id="ARBA00022741"/>
    </source>
</evidence>
<dbReference type="GO" id="GO:0005524">
    <property type="term" value="F:ATP binding"/>
    <property type="evidence" value="ECO:0007669"/>
    <property type="project" value="UniProtKB-KW"/>
</dbReference>
<dbReference type="Pfam" id="PF02367">
    <property type="entry name" value="TsaE"/>
    <property type="match status" value="1"/>
</dbReference>
<dbReference type="GO" id="GO:0003725">
    <property type="term" value="F:double-stranded RNA binding"/>
    <property type="evidence" value="ECO:0007669"/>
    <property type="project" value="InterPro"/>
</dbReference>
<keyword evidence="4" id="KW-0963">Cytoplasm</keyword>
<name>A0A1F7I1W0_9BACT</name>
<evidence type="ECO:0000256" key="1">
    <source>
        <dbReference type="ARBA" id="ARBA00004496"/>
    </source>
</evidence>
<dbReference type="Gene3D" id="3.90.870.10">
    <property type="entry name" value="DHBP synthase"/>
    <property type="match status" value="1"/>
</dbReference>